<reference evidence="3" key="1">
    <citation type="submission" date="2022-12" db="EMBL/GenBank/DDBJ databases">
        <title>Draft genome assemblies for two species of Escallonia (Escalloniales).</title>
        <authorList>
            <person name="Chanderbali A."/>
            <person name="Dervinis C."/>
            <person name="Anghel I."/>
            <person name="Soltis D."/>
            <person name="Soltis P."/>
            <person name="Zapata F."/>
        </authorList>
    </citation>
    <scope>NUCLEOTIDE SEQUENCE</scope>
    <source>
        <strain evidence="3">UCBG64.0493</strain>
        <tissue evidence="3">Leaf</tissue>
    </source>
</reference>
<evidence type="ECO:0000313" key="3">
    <source>
        <dbReference type="EMBL" id="KAK3032751.1"/>
    </source>
</evidence>
<keyword evidence="4" id="KW-1185">Reference proteome</keyword>
<evidence type="ECO:0000313" key="4">
    <source>
        <dbReference type="Proteomes" id="UP001188597"/>
    </source>
</evidence>
<evidence type="ECO:0000256" key="2">
    <source>
        <dbReference type="SAM" id="MobiDB-lite"/>
    </source>
</evidence>
<feature type="region of interest" description="Disordered" evidence="2">
    <location>
        <begin position="362"/>
        <end position="382"/>
    </location>
</feature>
<dbReference type="Pfam" id="PF03004">
    <property type="entry name" value="Transposase_24"/>
    <property type="match status" value="1"/>
</dbReference>
<accession>A0AA88WRF6</accession>
<dbReference type="PANTHER" id="PTHR34564">
    <property type="entry name" value="PEPTIDYL-PROLYL CIS-TRANS ISOMERASE G"/>
    <property type="match status" value="1"/>
</dbReference>
<protein>
    <submittedName>
        <fullName evidence="3">Uncharacterized protein</fullName>
    </submittedName>
</protein>
<dbReference type="InterPro" id="IPR004252">
    <property type="entry name" value="Probable_transposase_24"/>
</dbReference>
<dbReference type="EMBL" id="JAVXUP010000257">
    <property type="protein sequence ID" value="KAK3032751.1"/>
    <property type="molecule type" value="Genomic_DNA"/>
</dbReference>
<name>A0AA88WRF6_9ASTE</name>
<feature type="coiled-coil region" evidence="1">
    <location>
        <begin position="45"/>
        <end position="94"/>
    </location>
</feature>
<sequence length="382" mass="43953">MKKEKEEENEDNTQLPANIKLGILRVVDELNSRSCVRMGFVVLIILSQEKNIQKLNELVRSLRKQLLLCRGNSNETANDAVSSLTENAIELERQRILGYFDFESPEQEAMGKIAFFHHISTNYAKWMEGARKYAMSKVGEDAHPHLWRNHPPDWIRNDVWQKMVDVWATTKWQEKSRCARTNRYANDEPSHTGGSVPHAIIGVELKEKMPEISEVRLKLAVYELTHKLKRDPNGQPLEDQDHPYVSKKAKAIRDAYAMRFDEISSQEPNSSLVDYDASELWRETPGVRDKKGRIRGTRETARDARASMRISLDQSPASENWKDEIAKIVQLEVQKMKETEIANMVEIEVEKRMKEKELLQAEVTATDTTEDGNDDTFDELGG</sequence>
<keyword evidence="1" id="KW-0175">Coiled coil</keyword>
<organism evidence="3 4">
    <name type="scientific">Escallonia herrerae</name>
    <dbReference type="NCBI Taxonomy" id="1293975"/>
    <lineage>
        <taxon>Eukaryota</taxon>
        <taxon>Viridiplantae</taxon>
        <taxon>Streptophyta</taxon>
        <taxon>Embryophyta</taxon>
        <taxon>Tracheophyta</taxon>
        <taxon>Spermatophyta</taxon>
        <taxon>Magnoliopsida</taxon>
        <taxon>eudicotyledons</taxon>
        <taxon>Gunneridae</taxon>
        <taxon>Pentapetalae</taxon>
        <taxon>asterids</taxon>
        <taxon>campanulids</taxon>
        <taxon>Escalloniales</taxon>
        <taxon>Escalloniaceae</taxon>
        <taxon>Escallonia</taxon>
    </lineage>
</organism>
<comment type="caution">
    <text evidence="3">The sequence shown here is derived from an EMBL/GenBank/DDBJ whole genome shotgun (WGS) entry which is preliminary data.</text>
</comment>
<dbReference type="AlphaFoldDB" id="A0AA88WRF6"/>
<evidence type="ECO:0000256" key="1">
    <source>
        <dbReference type="SAM" id="Coils"/>
    </source>
</evidence>
<proteinExistence type="predicted"/>
<dbReference type="Proteomes" id="UP001188597">
    <property type="component" value="Unassembled WGS sequence"/>
</dbReference>
<feature type="compositionally biased region" description="Acidic residues" evidence="2">
    <location>
        <begin position="368"/>
        <end position="382"/>
    </location>
</feature>
<dbReference type="PANTHER" id="PTHR34564:SF3">
    <property type="entry name" value="PEPTIDYL-PROLYL CIS-TRANS ISOMERASE G"/>
    <property type="match status" value="1"/>
</dbReference>
<gene>
    <name evidence="3" type="ORF">RJ639_034900</name>
</gene>